<sequence>MTTKKLQEVIMRMPGLNLPERSEYVAWAQLVQLTSIEPAEMSELVDLGWISPKRTGAEEYLFRLKDVYRIHKLMRLVHDLEVSVYGGSIIVDLMERIEELETEVEELRRLV</sequence>
<name>A0A1J5MX56_9BACT</name>
<dbReference type="Proteomes" id="UP000181901">
    <property type="component" value="Unassembled WGS sequence"/>
</dbReference>
<dbReference type="AlphaFoldDB" id="A0A1J5MX56"/>
<dbReference type="RefSeq" id="WP_207503314.1">
    <property type="nucleotide sequence ID" value="NZ_LKAQ01000004.1"/>
</dbReference>
<dbReference type="Pfam" id="PF13591">
    <property type="entry name" value="MerR_2"/>
    <property type="match status" value="1"/>
</dbReference>
<organism evidence="1 2">
    <name type="scientific">Pseudodesulfovibrio hydrargyri</name>
    <dbReference type="NCBI Taxonomy" id="2125990"/>
    <lineage>
        <taxon>Bacteria</taxon>
        <taxon>Pseudomonadati</taxon>
        <taxon>Thermodesulfobacteriota</taxon>
        <taxon>Desulfovibrionia</taxon>
        <taxon>Desulfovibrionales</taxon>
        <taxon>Desulfovibrionaceae</taxon>
    </lineage>
</organism>
<accession>A0A1J5MX56</accession>
<evidence type="ECO:0000313" key="2">
    <source>
        <dbReference type="Proteomes" id="UP000181901"/>
    </source>
</evidence>
<dbReference type="EMBL" id="LKAQ01000004">
    <property type="protein sequence ID" value="OIQ51157.1"/>
    <property type="molecule type" value="Genomic_DNA"/>
</dbReference>
<evidence type="ECO:0000313" key="1">
    <source>
        <dbReference type="EMBL" id="OIQ51157.1"/>
    </source>
</evidence>
<protein>
    <submittedName>
        <fullName evidence="1">Chaperone modulatory protein CbpM</fullName>
    </submittedName>
</protein>
<dbReference type="Gene3D" id="1.10.1660.10">
    <property type="match status" value="1"/>
</dbReference>
<comment type="caution">
    <text evidence="1">The sequence shown here is derived from an EMBL/GenBank/DDBJ whole genome shotgun (WGS) entry which is preliminary data.</text>
</comment>
<keyword evidence="2" id="KW-1185">Reference proteome</keyword>
<reference evidence="1 2" key="1">
    <citation type="submission" date="2015-09" db="EMBL/GenBank/DDBJ databases">
        <title>Genome of Desulfovibrio dechloracetivorans BerOc1, a mercury methylating strain isolated from highly hydrocarbons and metals contaminated coastal sediments.</title>
        <authorList>
            <person name="Goni Urriza M."/>
            <person name="Gassie C."/>
            <person name="Bouchez O."/>
            <person name="Klopp C."/>
            <person name="Ranchou-Peyruse A."/>
            <person name="Remy G."/>
        </authorList>
    </citation>
    <scope>NUCLEOTIDE SEQUENCE [LARGE SCALE GENOMIC DNA]</scope>
    <source>
        <strain evidence="1 2">BerOc1</strain>
    </source>
</reference>
<proteinExistence type="predicted"/>
<gene>
    <name evidence="1" type="primary">cbpM</name>
    <name evidence="1" type="ORF">BerOc1_03102</name>
</gene>